<keyword evidence="6" id="KW-1000">Mitochondrion outer membrane</keyword>
<dbReference type="HOGENOM" id="CLU_044399_1_0_1"/>
<proteinExistence type="inferred from homology"/>
<evidence type="ECO:0000256" key="10">
    <source>
        <dbReference type="ARBA" id="ARBA00023136"/>
    </source>
</evidence>
<dbReference type="STRING" id="946122.A0A0C2T9B6"/>
<evidence type="ECO:0000256" key="8">
    <source>
        <dbReference type="ARBA" id="ARBA00023114"/>
    </source>
</evidence>
<comment type="subcellular location">
    <subcellularLocation>
        <location evidence="1">Mitochondrion outer membrane</location>
    </subcellularLocation>
</comment>
<dbReference type="InterPro" id="IPR023614">
    <property type="entry name" value="Porin_dom_sf"/>
</dbReference>
<evidence type="ECO:0008006" key="13">
    <source>
        <dbReference type="Google" id="ProtNLM"/>
    </source>
</evidence>
<keyword evidence="12" id="KW-1185">Reference proteome</keyword>
<keyword evidence="9" id="KW-0496">Mitochondrion</keyword>
<evidence type="ECO:0000256" key="3">
    <source>
        <dbReference type="ARBA" id="ARBA00022448"/>
    </source>
</evidence>
<dbReference type="GO" id="GO:0015288">
    <property type="term" value="F:porin activity"/>
    <property type="evidence" value="ECO:0007669"/>
    <property type="project" value="UniProtKB-KW"/>
</dbReference>
<evidence type="ECO:0000256" key="6">
    <source>
        <dbReference type="ARBA" id="ARBA00022787"/>
    </source>
</evidence>
<dbReference type="PRINTS" id="PR00185">
    <property type="entry name" value="EUKARYTPORIN"/>
</dbReference>
<sequence>MSLPQPVPPSWKDLGKSSTDLLQKDYPFAGTSLEVKTRTPSDVTFRVAGNRDNKSEAIFGDLEAKYTNRKYGLTFTQAWSTSNVLRSVLELENQIAKGLKVDLTTALQAEKNTKSALINATYKQSGIHSRAALDLLKGPTFTADSVFGRDGFLVGVEAAYNVTDGNISRYAVAAGYNAPDYAITLHGLNNLNSFSASYYHRVSADVEAGAKAVYDFKATHGGVGIEVGAKTYLDPSAFVKAKINNLGVIALGYTQTLRPGVKASFGLALDTQKLNDNQPAGPTHKVGLSLVFDS</sequence>
<dbReference type="OrthoDB" id="7827681at2759"/>
<evidence type="ECO:0000256" key="5">
    <source>
        <dbReference type="ARBA" id="ARBA00022692"/>
    </source>
</evidence>
<name>A0A0C2T9B6_AMAMK</name>
<protein>
    <recommendedName>
        <fullName evidence="13">Voltage-dependent ion-selective channel</fullName>
    </recommendedName>
</protein>
<evidence type="ECO:0000313" key="12">
    <source>
        <dbReference type="Proteomes" id="UP000054549"/>
    </source>
</evidence>
<keyword evidence="10" id="KW-0472">Membrane</keyword>
<evidence type="ECO:0000256" key="7">
    <source>
        <dbReference type="ARBA" id="ARBA00023065"/>
    </source>
</evidence>
<keyword evidence="5" id="KW-0812">Transmembrane</keyword>
<evidence type="ECO:0000256" key="4">
    <source>
        <dbReference type="ARBA" id="ARBA00022452"/>
    </source>
</evidence>
<dbReference type="FunCoup" id="A0A0C2T9B6">
    <property type="interactions" value="268"/>
</dbReference>
<keyword evidence="7" id="KW-0406">Ion transport</keyword>
<dbReference type="PANTHER" id="PTHR11743">
    <property type="entry name" value="VOLTAGE-DEPENDENT ANION-SELECTIVE CHANNEL"/>
    <property type="match status" value="1"/>
</dbReference>
<dbReference type="Pfam" id="PF01459">
    <property type="entry name" value="Porin_3"/>
    <property type="match status" value="1"/>
</dbReference>
<organism evidence="11 12">
    <name type="scientific">Amanita muscaria (strain Koide BX008)</name>
    <dbReference type="NCBI Taxonomy" id="946122"/>
    <lineage>
        <taxon>Eukaryota</taxon>
        <taxon>Fungi</taxon>
        <taxon>Dikarya</taxon>
        <taxon>Basidiomycota</taxon>
        <taxon>Agaricomycotina</taxon>
        <taxon>Agaricomycetes</taxon>
        <taxon>Agaricomycetidae</taxon>
        <taxon>Agaricales</taxon>
        <taxon>Pluteineae</taxon>
        <taxon>Amanitaceae</taxon>
        <taxon>Amanita</taxon>
    </lineage>
</organism>
<dbReference type="InterPro" id="IPR027246">
    <property type="entry name" value="Porin_Euk/Tom40"/>
</dbReference>
<evidence type="ECO:0000256" key="2">
    <source>
        <dbReference type="ARBA" id="ARBA00007780"/>
    </source>
</evidence>
<comment type="similarity">
    <text evidence="2">Belongs to the eukaryotic mitochondrial porin family.</text>
</comment>
<dbReference type="PANTHER" id="PTHR11743:SF70">
    <property type="entry name" value="GH26960P-RELATED"/>
    <property type="match status" value="1"/>
</dbReference>
<evidence type="ECO:0000256" key="9">
    <source>
        <dbReference type="ARBA" id="ARBA00023128"/>
    </source>
</evidence>
<evidence type="ECO:0000256" key="1">
    <source>
        <dbReference type="ARBA" id="ARBA00004294"/>
    </source>
</evidence>
<dbReference type="Gene3D" id="2.40.160.10">
    <property type="entry name" value="Porin"/>
    <property type="match status" value="1"/>
</dbReference>
<accession>A0A0C2T9B6</accession>
<reference evidence="11 12" key="1">
    <citation type="submission" date="2014-04" db="EMBL/GenBank/DDBJ databases">
        <title>Evolutionary Origins and Diversification of the Mycorrhizal Mutualists.</title>
        <authorList>
            <consortium name="DOE Joint Genome Institute"/>
            <consortium name="Mycorrhizal Genomics Consortium"/>
            <person name="Kohler A."/>
            <person name="Kuo A."/>
            <person name="Nagy L.G."/>
            <person name="Floudas D."/>
            <person name="Copeland A."/>
            <person name="Barry K.W."/>
            <person name="Cichocki N."/>
            <person name="Veneault-Fourrey C."/>
            <person name="LaButti K."/>
            <person name="Lindquist E.A."/>
            <person name="Lipzen A."/>
            <person name="Lundell T."/>
            <person name="Morin E."/>
            <person name="Murat C."/>
            <person name="Riley R."/>
            <person name="Ohm R."/>
            <person name="Sun H."/>
            <person name="Tunlid A."/>
            <person name="Henrissat B."/>
            <person name="Grigoriev I.V."/>
            <person name="Hibbett D.S."/>
            <person name="Martin F."/>
        </authorList>
    </citation>
    <scope>NUCLEOTIDE SEQUENCE [LARGE SCALE GENOMIC DNA]</scope>
    <source>
        <strain evidence="11 12">Koide BX008</strain>
    </source>
</reference>
<dbReference type="Proteomes" id="UP000054549">
    <property type="component" value="Unassembled WGS sequence"/>
</dbReference>
<dbReference type="FunFam" id="2.40.160.10:FF:000012">
    <property type="entry name" value="Voltage-dependent anion-selective channel"/>
    <property type="match status" value="1"/>
</dbReference>
<dbReference type="GO" id="GO:0005741">
    <property type="term" value="C:mitochondrial outer membrane"/>
    <property type="evidence" value="ECO:0007669"/>
    <property type="project" value="UniProtKB-SubCell"/>
</dbReference>
<dbReference type="InterPro" id="IPR001925">
    <property type="entry name" value="Porin_Euk"/>
</dbReference>
<dbReference type="CDD" id="cd07306">
    <property type="entry name" value="Porin3_VDAC"/>
    <property type="match status" value="1"/>
</dbReference>
<dbReference type="AlphaFoldDB" id="A0A0C2T9B6"/>
<dbReference type="InParanoid" id="A0A0C2T9B6"/>
<dbReference type="GO" id="GO:0008308">
    <property type="term" value="F:voltage-gated monoatomic anion channel activity"/>
    <property type="evidence" value="ECO:0007669"/>
    <property type="project" value="InterPro"/>
</dbReference>
<keyword evidence="8" id="KW-0626">Porin</keyword>
<gene>
    <name evidence="11" type="ORF">M378DRAFT_1051471</name>
</gene>
<dbReference type="EMBL" id="KN818261">
    <property type="protein sequence ID" value="KIL63274.1"/>
    <property type="molecule type" value="Genomic_DNA"/>
</dbReference>
<keyword evidence="4" id="KW-1134">Transmembrane beta strand</keyword>
<keyword evidence="3" id="KW-0813">Transport</keyword>
<dbReference type="GO" id="GO:0046930">
    <property type="term" value="C:pore complex"/>
    <property type="evidence" value="ECO:0007669"/>
    <property type="project" value="UniProtKB-KW"/>
</dbReference>
<evidence type="ECO:0000313" key="11">
    <source>
        <dbReference type="EMBL" id="KIL63274.1"/>
    </source>
</evidence>